<name>A0A4U0UK83_9PEZI</name>
<gene>
    <name evidence="3" type="ORF">B0A54_13910</name>
    <name evidence="2" type="ORF">LTR91_025895</name>
</gene>
<evidence type="ECO:0000256" key="1">
    <source>
        <dbReference type="SAM" id="MobiDB-lite"/>
    </source>
</evidence>
<dbReference type="Proteomes" id="UP000310066">
    <property type="component" value="Unassembled WGS sequence"/>
</dbReference>
<feature type="compositionally biased region" description="Polar residues" evidence="1">
    <location>
        <begin position="15"/>
        <end position="24"/>
    </location>
</feature>
<sequence length="100" mass="10738">MEGKKDALVKKGTTPEPSASTTVHTYEVRAEPLKLGVQRIFQRVVETGRLPGAPAAHKRFAEYVEYATAIVNSTTTVAEGITAQQLEAFAWGLPVLGGAR</sequence>
<reference evidence="3 4" key="1">
    <citation type="submission" date="2017-03" db="EMBL/GenBank/DDBJ databases">
        <title>Genomes of endolithic fungi from Antarctica.</title>
        <authorList>
            <person name="Coleine C."/>
            <person name="Masonjones S."/>
            <person name="Stajich J.E."/>
        </authorList>
    </citation>
    <scope>NUCLEOTIDE SEQUENCE [LARGE SCALE GENOMIC DNA]</scope>
    <source>
        <strain evidence="3 4">CCFEE 5311</strain>
    </source>
</reference>
<evidence type="ECO:0000313" key="5">
    <source>
        <dbReference type="Proteomes" id="UP001175353"/>
    </source>
</evidence>
<organism evidence="3 4">
    <name type="scientific">Friedmanniomyces endolithicus</name>
    <dbReference type="NCBI Taxonomy" id="329885"/>
    <lineage>
        <taxon>Eukaryota</taxon>
        <taxon>Fungi</taxon>
        <taxon>Dikarya</taxon>
        <taxon>Ascomycota</taxon>
        <taxon>Pezizomycotina</taxon>
        <taxon>Dothideomycetes</taxon>
        <taxon>Dothideomycetidae</taxon>
        <taxon>Mycosphaerellales</taxon>
        <taxon>Teratosphaeriaceae</taxon>
        <taxon>Friedmanniomyces</taxon>
    </lineage>
</organism>
<dbReference type="EMBL" id="JAUJLE010000904">
    <property type="protein sequence ID" value="KAK0950134.1"/>
    <property type="molecule type" value="Genomic_DNA"/>
</dbReference>
<protein>
    <submittedName>
        <fullName evidence="3">Uncharacterized protein</fullName>
    </submittedName>
</protein>
<evidence type="ECO:0000313" key="4">
    <source>
        <dbReference type="Proteomes" id="UP000310066"/>
    </source>
</evidence>
<dbReference type="Proteomes" id="UP001175353">
    <property type="component" value="Unassembled WGS sequence"/>
</dbReference>
<accession>A0A4U0UK83</accession>
<dbReference type="OrthoDB" id="3832769at2759"/>
<reference evidence="2" key="2">
    <citation type="submission" date="2023-06" db="EMBL/GenBank/DDBJ databases">
        <title>Black Yeasts Isolated from many extreme environments.</title>
        <authorList>
            <person name="Coleine C."/>
            <person name="Stajich J.E."/>
            <person name="Selbmann L."/>
        </authorList>
    </citation>
    <scope>NUCLEOTIDE SEQUENCE</scope>
    <source>
        <strain evidence="2">CCFEE 5200</strain>
    </source>
</reference>
<keyword evidence="5" id="KW-1185">Reference proteome</keyword>
<comment type="caution">
    <text evidence="3">The sequence shown here is derived from an EMBL/GenBank/DDBJ whole genome shotgun (WGS) entry which is preliminary data.</text>
</comment>
<dbReference type="EMBL" id="NAJP01000072">
    <property type="protein sequence ID" value="TKA35115.1"/>
    <property type="molecule type" value="Genomic_DNA"/>
</dbReference>
<feature type="region of interest" description="Disordered" evidence="1">
    <location>
        <begin position="1"/>
        <end position="24"/>
    </location>
</feature>
<evidence type="ECO:0000313" key="3">
    <source>
        <dbReference type="EMBL" id="TKA35115.1"/>
    </source>
</evidence>
<proteinExistence type="predicted"/>
<evidence type="ECO:0000313" key="2">
    <source>
        <dbReference type="EMBL" id="KAK0950134.1"/>
    </source>
</evidence>
<dbReference type="AlphaFoldDB" id="A0A4U0UK83"/>